<dbReference type="InterPro" id="IPR009057">
    <property type="entry name" value="Homeodomain-like_sf"/>
</dbReference>
<comment type="caution">
    <text evidence="6">The sequence shown here is derived from an EMBL/GenBank/DDBJ whole genome shotgun (WGS) entry which is preliminary data.</text>
</comment>
<dbReference type="AlphaFoldDB" id="T0GEQ2"/>
<dbReference type="SUPFAM" id="SSF46689">
    <property type="entry name" value="Homeodomain-like"/>
    <property type="match status" value="1"/>
</dbReference>
<evidence type="ECO:0000256" key="2">
    <source>
        <dbReference type="ARBA" id="ARBA00023125"/>
    </source>
</evidence>
<evidence type="ECO:0000313" key="6">
    <source>
        <dbReference type="EMBL" id="EQB02226.1"/>
    </source>
</evidence>
<accession>T0GEQ2</accession>
<proteinExistence type="predicted"/>
<evidence type="ECO:0000313" key="7">
    <source>
        <dbReference type="Proteomes" id="UP000015525"/>
    </source>
</evidence>
<evidence type="ECO:0000256" key="1">
    <source>
        <dbReference type="ARBA" id="ARBA00023015"/>
    </source>
</evidence>
<reference evidence="6 7" key="1">
    <citation type="journal article" date="2013" name="Genome Announc.">
        <title>Draft Genome Sequence of Sphingobium quisquiliarum Strain P25T, a Novel Hexachlorocyclohexane (HCH)-Degrading Bacterium Isolated from an HCH Dumpsite.</title>
        <authorList>
            <person name="Kumar Singh A."/>
            <person name="Sangwan N."/>
            <person name="Sharma A."/>
            <person name="Gupta V."/>
            <person name="Khurana J.P."/>
            <person name="Lal R."/>
        </authorList>
    </citation>
    <scope>NUCLEOTIDE SEQUENCE [LARGE SCALE GENOMIC DNA]</scope>
    <source>
        <strain evidence="6 7">P25</strain>
    </source>
</reference>
<feature type="DNA-binding region" description="H-T-H motif" evidence="4">
    <location>
        <begin position="64"/>
        <end position="83"/>
    </location>
</feature>
<keyword evidence="7" id="KW-1185">Reference proteome</keyword>
<dbReference type="PROSITE" id="PS50977">
    <property type="entry name" value="HTH_TETR_2"/>
    <property type="match status" value="1"/>
</dbReference>
<dbReference type="PATRIC" id="fig|1329909.3.peg.3240"/>
<dbReference type="InterPro" id="IPR041479">
    <property type="entry name" value="TetR_CgmR_C"/>
</dbReference>
<dbReference type="PANTHER" id="PTHR47506:SF1">
    <property type="entry name" value="HTH-TYPE TRANSCRIPTIONAL REGULATOR YJDC"/>
    <property type="match status" value="1"/>
</dbReference>
<organism evidence="6 7">
    <name type="scientific">Sphingobium quisquiliarum P25</name>
    <dbReference type="NCBI Taxonomy" id="1329909"/>
    <lineage>
        <taxon>Bacteria</taxon>
        <taxon>Pseudomonadati</taxon>
        <taxon>Pseudomonadota</taxon>
        <taxon>Alphaproteobacteria</taxon>
        <taxon>Sphingomonadales</taxon>
        <taxon>Sphingomonadaceae</taxon>
        <taxon>Sphingobium</taxon>
    </lineage>
</organism>
<keyword evidence="1" id="KW-0805">Transcription regulation</keyword>
<dbReference type="PANTHER" id="PTHR47506">
    <property type="entry name" value="TRANSCRIPTIONAL REGULATORY PROTEIN"/>
    <property type="match status" value="1"/>
</dbReference>
<dbReference type="GO" id="GO:0003677">
    <property type="term" value="F:DNA binding"/>
    <property type="evidence" value="ECO:0007669"/>
    <property type="project" value="UniProtKB-UniRule"/>
</dbReference>
<keyword evidence="2 4" id="KW-0238">DNA-binding</keyword>
<dbReference type="Gene3D" id="1.10.357.10">
    <property type="entry name" value="Tetracycline Repressor, domain 2"/>
    <property type="match status" value="1"/>
</dbReference>
<feature type="domain" description="HTH tetR-type" evidence="5">
    <location>
        <begin position="41"/>
        <end position="101"/>
    </location>
</feature>
<dbReference type="Pfam" id="PF00440">
    <property type="entry name" value="TetR_N"/>
    <property type="match status" value="1"/>
</dbReference>
<protein>
    <recommendedName>
        <fullName evidence="5">HTH tetR-type domain-containing protein</fullName>
    </recommendedName>
</protein>
<name>T0GEQ2_9SPHN</name>
<evidence type="ECO:0000256" key="4">
    <source>
        <dbReference type="PROSITE-ProRule" id="PRU00335"/>
    </source>
</evidence>
<sequence length="214" mass="22711">MRVIPSLAITDAAGLAGRPELRNKNTHVLKLGKHAMGRNKRIDRGAVLDAAEAIVVARGAAALTIGAVAAASGITKGGVQSCFGTKEAMLAAMLGRWMQEERALFEAAAGTAATTGERVAAHVATTRRYADGKHRRAANLIAVLLQSGSHLDEVRRWYGERAVPVAADDPSSRLARLAFFATEGAFFLRYFNLLPMSAAEWDSILADAQDLAVS</sequence>
<gene>
    <name evidence="6" type="ORF">L288_16835</name>
</gene>
<dbReference type="Proteomes" id="UP000015525">
    <property type="component" value="Unassembled WGS sequence"/>
</dbReference>
<dbReference type="Pfam" id="PF17937">
    <property type="entry name" value="TetR_C_28"/>
    <property type="match status" value="1"/>
</dbReference>
<dbReference type="InterPro" id="IPR001647">
    <property type="entry name" value="HTH_TetR"/>
</dbReference>
<evidence type="ECO:0000259" key="5">
    <source>
        <dbReference type="PROSITE" id="PS50977"/>
    </source>
</evidence>
<dbReference type="EMBL" id="ATHO01000147">
    <property type="protein sequence ID" value="EQB02226.1"/>
    <property type="molecule type" value="Genomic_DNA"/>
</dbReference>
<keyword evidence="3" id="KW-0804">Transcription</keyword>
<evidence type="ECO:0000256" key="3">
    <source>
        <dbReference type="ARBA" id="ARBA00023163"/>
    </source>
</evidence>